<dbReference type="EMBL" id="WHVB01000001">
    <property type="protein sequence ID" value="KAF8487048.1"/>
    <property type="molecule type" value="Genomic_DNA"/>
</dbReference>
<evidence type="ECO:0000313" key="2">
    <source>
        <dbReference type="EMBL" id="KAF8487048.1"/>
    </source>
</evidence>
<dbReference type="Proteomes" id="UP000759537">
    <property type="component" value="Unassembled WGS sequence"/>
</dbReference>
<proteinExistence type="predicted"/>
<evidence type="ECO:0000256" key="1">
    <source>
        <dbReference type="SAM" id="MobiDB-lite"/>
    </source>
</evidence>
<name>A0A9P5N5P9_9AGAM</name>
<gene>
    <name evidence="2" type="ORF">DFH94DRAFT_12073</name>
</gene>
<comment type="caution">
    <text evidence="2">The sequence shown here is derived from an EMBL/GenBank/DDBJ whole genome shotgun (WGS) entry which is preliminary data.</text>
</comment>
<dbReference type="AlphaFoldDB" id="A0A9P5N5P9"/>
<protein>
    <submittedName>
        <fullName evidence="2">Uncharacterized protein</fullName>
    </submittedName>
</protein>
<keyword evidence="3" id="KW-1185">Reference proteome</keyword>
<dbReference type="OrthoDB" id="3244557at2759"/>
<feature type="compositionally biased region" description="Polar residues" evidence="1">
    <location>
        <begin position="23"/>
        <end position="40"/>
    </location>
</feature>
<evidence type="ECO:0000313" key="3">
    <source>
        <dbReference type="Proteomes" id="UP000759537"/>
    </source>
</evidence>
<reference evidence="2" key="2">
    <citation type="journal article" date="2020" name="Nat. Commun.">
        <title>Large-scale genome sequencing of mycorrhizal fungi provides insights into the early evolution of symbiotic traits.</title>
        <authorList>
            <person name="Miyauchi S."/>
            <person name="Kiss E."/>
            <person name="Kuo A."/>
            <person name="Drula E."/>
            <person name="Kohler A."/>
            <person name="Sanchez-Garcia M."/>
            <person name="Morin E."/>
            <person name="Andreopoulos B."/>
            <person name="Barry K.W."/>
            <person name="Bonito G."/>
            <person name="Buee M."/>
            <person name="Carver A."/>
            <person name="Chen C."/>
            <person name="Cichocki N."/>
            <person name="Clum A."/>
            <person name="Culley D."/>
            <person name="Crous P.W."/>
            <person name="Fauchery L."/>
            <person name="Girlanda M."/>
            <person name="Hayes R.D."/>
            <person name="Keri Z."/>
            <person name="LaButti K."/>
            <person name="Lipzen A."/>
            <person name="Lombard V."/>
            <person name="Magnuson J."/>
            <person name="Maillard F."/>
            <person name="Murat C."/>
            <person name="Nolan M."/>
            <person name="Ohm R.A."/>
            <person name="Pangilinan J."/>
            <person name="Pereira M.F."/>
            <person name="Perotto S."/>
            <person name="Peter M."/>
            <person name="Pfister S."/>
            <person name="Riley R."/>
            <person name="Sitrit Y."/>
            <person name="Stielow J.B."/>
            <person name="Szollosi G."/>
            <person name="Zifcakova L."/>
            <person name="Stursova M."/>
            <person name="Spatafora J.W."/>
            <person name="Tedersoo L."/>
            <person name="Vaario L.M."/>
            <person name="Yamada A."/>
            <person name="Yan M."/>
            <person name="Wang P."/>
            <person name="Xu J."/>
            <person name="Bruns T."/>
            <person name="Baldrian P."/>
            <person name="Vilgalys R."/>
            <person name="Dunand C."/>
            <person name="Henrissat B."/>
            <person name="Grigoriev I.V."/>
            <person name="Hibbett D."/>
            <person name="Nagy L.G."/>
            <person name="Martin F.M."/>
        </authorList>
    </citation>
    <scope>NUCLEOTIDE SEQUENCE</scope>
    <source>
        <strain evidence="2">Prilba</strain>
    </source>
</reference>
<accession>A0A9P5N5P9</accession>
<reference evidence="2" key="1">
    <citation type="submission" date="2019-10" db="EMBL/GenBank/DDBJ databases">
        <authorList>
            <consortium name="DOE Joint Genome Institute"/>
            <person name="Kuo A."/>
            <person name="Miyauchi S."/>
            <person name="Kiss E."/>
            <person name="Drula E."/>
            <person name="Kohler A."/>
            <person name="Sanchez-Garcia M."/>
            <person name="Andreopoulos B."/>
            <person name="Barry K.W."/>
            <person name="Bonito G."/>
            <person name="Buee M."/>
            <person name="Carver A."/>
            <person name="Chen C."/>
            <person name="Cichocki N."/>
            <person name="Clum A."/>
            <person name="Culley D."/>
            <person name="Crous P.W."/>
            <person name="Fauchery L."/>
            <person name="Girlanda M."/>
            <person name="Hayes R."/>
            <person name="Keri Z."/>
            <person name="LaButti K."/>
            <person name="Lipzen A."/>
            <person name="Lombard V."/>
            <person name="Magnuson J."/>
            <person name="Maillard F."/>
            <person name="Morin E."/>
            <person name="Murat C."/>
            <person name="Nolan M."/>
            <person name="Ohm R."/>
            <person name="Pangilinan J."/>
            <person name="Pereira M."/>
            <person name="Perotto S."/>
            <person name="Peter M."/>
            <person name="Riley R."/>
            <person name="Sitrit Y."/>
            <person name="Stielow B."/>
            <person name="Szollosi G."/>
            <person name="Zifcakova L."/>
            <person name="Stursova M."/>
            <person name="Spatafora J.W."/>
            <person name="Tedersoo L."/>
            <person name="Vaario L.-M."/>
            <person name="Yamada A."/>
            <person name="Yan M."/>
            <person name="Wang P."/>
            <person name="Xu J."/>
            <person name="Bruns T."/>
            <person name="Baldrian P."/>
            <person name="Vilgalys R."/>
            <person name="Henrissat B."/>
            <person name="Grigoriev I.V."/>
            <person name="Hibbett D."/>
            <person name="Nagy L.G."/>
            <person name="Martin F.M."/>
        </authorList>
    </citation>
    <scope>NUCLEOTIDE SEQUENCE</scope>
    <source>
        <strain evidence="2">Prilba</strain>
    </source>
</reference>
<feature type="region of interest" description="Disordered" evidence="1">
    <location>
        <begin position="1"/>
        <end position="53"/>
    </location>
</feature>
<organism evidence="2 3">
    <name type="scientific">Russula ochroleuca</name>
    <dbReference type="NCBI Taxonomy" id="152965"/>
    <lineage>
        <taxon>Eukaryota</taxon>
        <taxon>Fungi</taxon>
        <taxon>Dikarya</taxon>
        <taxon>Basidiomycota</taxon>
        <taxon>Agaricomycotina</taxon>
        <taxon>Agaricomycetes</taxon>
        <taxon>Russulales</taxon>
        <taxon>Russulaceae</taxon>
        <taxon>Russula</taxon>
    </lineage>
</organism>
<sequence length="217" mass="23337">MDSPQQYEIHFPRNASPAADATRNATAFPTSQHLQATPSSYPRPVTGQPHGHAGAVRNAMFAPANAAGNHWPVEHWEDMPPPVENDAAQAQPQDLEIVDVGYYNMGNDHPPLHEHPNLAINNYAAPVALEVPAQAQADPPPPIDIFDDPAWDAAAGPAPGFLNEWPPQGPVPNVPANEVLRQLAILYLREPNSQVSVIRMEPSHAHGAADMGLAVTK</sequence>